<dbReference type="OrthoDB" id="381190at2759"/>
<accession>A0A166K509</accession>
<evidence type="ECO:0000256" key="7">
    <source>
        <dbReference type="ARBA" id="ARBA00022763"/>
    </source>
</evidence>
<dbReference type="SUPFAM" id="SSF56112">
    <property type="entry name" value="Protein kinase-like (PK-like)"/>
    <property type="match status" value="1"/>
</dbReference>
<dbReference type="GO" id="GO:0006281">
    <property type="term" value="P:DNA repair"/>
    <property type="evidence" value="ECO:0007669"/>
    <property type="project" value="UniProtKB-KW"/>
</dbReference>
<dbReference type="InterPro" id="IPR036940">
    <property type="entry name" value="PI3/4_kinase_cat_sf"/>
</dbReference>
<keyword evidence="8" id="KW-0418">Kinase</keyword>
<proteinExistence type="inferred from homology"/>
<evidence type="ECO:0000256" key="11">
    <source>
        <dbReference type="ARBA" id="ARBA00023242"/>
    </source>
</evidence>
<dbReference type="PROSITE" id="PS51189">
    <property type="entry name" value="FAT"/>
    <property type="match status" value="1"/>
</dbReference>
<dbReference type="PROSITE" id="PS51190">
    <property type="entry name" value="FATC"/>
    <property type="match status" value="1"/>
</dbReference>
<dbReference type="Gene3D" id="3.30.1010.10">
    <property type="entry name" value="Phosphatidylinositol 3-kinase Catalytic Subunit, Chain A, domain 4"/>
    <property type="match status" value="1"/>
</dbReference>
<evidence type="ECO:0000313" key="18">
    <source>
        <dbReference type="Proteomes" id="UP000076532"/>
    </source>
</evidence>
<dbReference type="InterPro" id="IPR018936">
    <property type="entry name" value="PI3/4_kinase_CS"/>
</dbReference>
<dbReference type="InterPro" id="IPR014009">
    <property type="entry name" value="PIK_FAT"/>
</dbReference>
<keyword evidence="7" id="KW-0227">DNA damage</keyword>
<evidence type="ECO:0000259" key="16">
    <source>
        <dbReference type="PROSITE" id="PS51190"/>
    </source>
</evidence>
<dbReference type="InterPro" id="IPR003151">
    <property type="entry name" value="PIK-rel_kinase_FAT"/>
</dbReference>
<evidence type="ECO:0000256" key="1">
    <source>
        <dbReference type="ARBA" id="ARBA00004123"/>
    </source>
</evidence>
<dbReference type="GO" id="GO:0004674">
    <property type="term" value="F:protein serine/threonine kinase activity"/>
    <property type="evidence" value="ECO:0007669"/>
    <property type="project" value="UniProtKB-KW"/>
</dbReference>
<dbReference type="InterPro" id="IPR003152">
    <property type="entry name" value="FATC_dom"/>
</dbReference>
<evidence type="ECO:0000256" key="2">
    <source>
        <dbReference type="ARBA" id="ARBA00010769"/>
    </source>
</evidence>
<dbReference type="GO" id="GO:0005694">
    <property type="term" value="C:chromosome"/>
    <property type="evidence" value="ECO:0007669"/>
    <property type="project" value="TreeGrafter"/>
</dbReference>
<organism evidence="17 18">
    <name type="scientific">Athelia psychrophila</name>
    <dbReference type="NCBI Taxonomy" id="1759441"/>
    <lineage>
        <taxon>Eukaryota</taxon>
        <taxon>Fungi</taxon>
        <taxon>Dikarya</taxon>
        <taxon>Basidiomycota</taxon>
        <taxon>Agaricomycotina</taxon>
        <taxon>Agaricomycetes</taxon>
        <taxon>Agaricomycetidae</taxon>
        <taxon>Atheliales</taxon>
        <taxon>Atheliaceae</taxon>
        <taxon>Athelia</taxon>
    </lineage>
</organism>
<evidence type="ECO:0000256" key="12">
    <source>
        <dbReference type="ARBA" id="ARBA00047899"/>
    </source>
</evidence>
<dbReference type="InterPro" id="IPR011989">
    <property type="entry name" value="ARM-like"/>
</dbReference>
<dbReference type="InterPro" id="IPR011009">
    <property type="entry name" value="Kinase-like_dom_sf"/>
</dbReference>
<dbReference type="GO" id="GO:0000077">
    <property type="term" value="P:DNA damage checkpoint signaling"/>
    <property type="evidence" value="ECO:0007669"/>
    <property type="project" value="TreeGrafter"/>
</dbReference>
<dbReference type="InterPro" id="IPR012993">
    <property type="entry name" value="UME"/>
</dbReference>
<dbReference type="Pfam" id="PF25030">
    <property type="entry name" value="M-HEAT_ATR"/>
    <property type="match status" value="1"/>
</dbReference>
<evidence type="ECO:0000256" key="9">
    <source>
        <dbReference type="ARBA" id="ARBA00022840"/>
    </source>
</evidence>
<evidence type="ECO:0000256" key="3">
    <source>
        <dbReference type="ARBA" id="ARBA00012513"/>
    </source>
</evidence>
<dbReference type="Pfam" id="PF08064">
    <property type="entry name" value="UME"/>
    <property type="match status" value="1"/>
</dbReference>
<keyword evidence="4" id="KW-0723">Serine/threonine-protein kinase</keyword>
<sequence>MTPSTPFPVPSFQNSASDASPTQFLGFLRTLVFENLEGDPSIRIPSTNRASWVTVISGLSDHFLASFPTLNVVPWNAMREKLELIEITLEIIQRVTIRVDTMYSSPDEAAKKTFVRLLSLCTALDSWIDADINIEDGVLTPSHLRVKAFEAGVGILRHMGQAIATDGGPDEPTWRTLKNILVECLEVTQDFIALPGPFQTPISIILFDKPRFQEVPISGSDVFSQPSENSPYKMVLPSMAYIPLFSSLLLDCIVSAVFPAVHYQWFLTDIIRRATEATRSTFDYCLSSSSSTTSKLRARSMSQLMKVAGGLMSLTDHARDSLGSLVSRLVLLRQQEGPRPGWESVDRALCAILDTTVEIGPLKEHYKAVLEAVRTETWGEAGKDTRRLSVCLIRHCLPGLDTQCLQATRDVLRECGHLENVTGIVDAIETRLAASEPRSIAHRPPAWQGDARRCLHAIISPDDLTWMDADAESIDMFAQRAFDEIKNRFTRPLRTTTAQARVALADELAKMPCAMLHPERTACDSSPPRLVILPSYLTVVARLLDGQDDEVTAMVRRKTYFLLAKTLNHHDPVSQEGLDHISAMIVRGLVDQDRSVRLSAGRAWISVFEMYHSCKAVAQNSTQTEALFADVLRLSDSVKPPARETLLITIGTLGRTTDTGTLCKAVCCLVTQLGHANPVLKGVAYMQLLALTTHHKKAPWNLVSPFLPQLSLHLVSSICTHPSMLAESCHFLSVAPSDFISATLHHTLPVLFASCDIKVLEQIAKQTSKKVSSLFLNHTADVLAHIFLLQGPAPTNKALNFILQLLRNAADGASIDIQTLVKSCLVPLLAQLVVCMGDENLTKVELGKQALRKVDKALLLPSRAQKTTVQQDLGSFLKPQMLGVISDMSDMLQDVQGKKSTGEKQQILRSLGAMIINIGASISNVAPQIMATLQTTLSVPALSEVVLETWHSFLSTLSPADVGPHVGPTTASFVSSWPSFTDRGRKYAKRSLDLIIFKIGPELGRHLNEVVDLADIPELFEEHETLKTLRKSWTPRDRLERILERISSDNTTVAVQSMGELRSFTLLGYREFCRELASGDIFDPLVGQMLSALFTAVCRDGHDTDSLRNLAFECIGILGAVDPDRCEIGFNDPGMIMMHNFTDEGESVLFALHLIKDVLVGAFRSTSDIKYQSQLAYSIQELLRFCKFTPALVTSTTTSSVPMKVRSRWNSLPKHVLETVTPLLEARFALNQKPPSELAHPIYPHQSTYREWIQIWTGHLITQASGGTAQTIFNVFRSAVKNKDVGVAHHLLPHLILNILISGTDDNTQKIRQELLVVLEDQVDPNSTSTGDKKLLSAQVVFMLLDHLNKWVRSMRQDISSKKPESKRSRGQVTTQAEEQLLRVDSILSSINQDLMAKAALQCKAYARSLMNFERQIVDLRDSKSGSGDLPDYYERLHEIYAHLDEPDGMEGVSTLILSPSLEHQIRQHESTGRWTSAQSCWEVRLQESPDNLEFHIGLLRCLRNLGHYDTLRTHVKGVLTRNAEWETALAGFSVESAWMVGAWDDVERLVGQTKAHSAPIAMARLLLAIKSGEASTIKENLIAARSVVGLPITASGAKGYRNSYEAVLNLHLTHELQIIHDAMSNFPASSQGPNQKRRQDILADMSKSLSSRLDSSLPTLRTREPVLSMRRTAFALSSRNAFTGEVGRSWLASAKIARKAGQWQTAYSAVLQAQQNNARFAFMESAKLIKATGEPLRALQELENSMRLFGIIESDVIDLTEDDDETKRMKAKAQVLRARWMNESGRFESGHVMKAFMTAAELQSKWESGLYHLGQFHDECFKNLTPEDRKNRGTKMNLHTVKCFAKAIIHGSKYVYQTVPRLLTIWLDMGENAATVNVDTFKKLNSTVANAIKLAPAYKWYTAFPQIVSRVGHKNDEIYGVLSNLIVTVMQHYPRQALWLFTSVVKSTKRHREKRGRDILDQLRNNPGNRKSEIPELISECVSMTNELLALCDHPIDDDAKKSFSMKKDFPRLFKLGQSKLIIPLQESLTASLPASSSSMASGHQPFPSNTPTFQAFYDEIDIMRSLAKPRKIAIMGSNGQTYTFLGKPKDDLRKDARLMDFNAIINKLLKANSDSRRRQLHIRTYGVVTLNEECGFIQWVPNTIPVRPVLIKGYDERRIRSWTGDMNEVFRKIKDASDKDAGEMFIKKILPTFPPVFHDWFIETFPEPTAWLASRLAYGRTAAVMSMVGFILGLGDRHCENILLDSNTGDVVHVDFNCLFEKGKTLETPERVPFRLTQNMIDGLGVTGVEGVFRTACEVTLQLLRDNKDSLMSVLDAFIHDPLVEWEDEKRKLERERNKVKSTTDLPSLARNALSPIEKKLKGIYATSKEKEKQQREVTTSNLVQMLIQEATDNANLAKMYPGWAAWH</sequence>
<evidence type="ECO:0000256" key="13">
    <source>
        <dbReference type="ARBA" id="ARBA00048679"/>
    </source>
</evidence>
<dbReference type="Gene3D" id="1.10.1070.11">
    <property type="entry name" value="Phosphatidylinositol 3-/4-kinase, catalytic domain"/>
    <property type="match status" value="1"/>
</dbReference>
<keyword evidence="11" id="KW-0539">Nucleus</keyword>
<keyword evidence="5" id="KW-0808">Transferase</keyword>
<dbReference type="InterPro" id="IPR000403">
    <property type="entry name" value="PI3/4_kinase_cat_dom"/>
</dbReference>
<dbReference type="SUPFAM" id="SSF48371">
    <property type="entry name" value="ARM repeat"/>
    <property type="match status" value="1"/>
</dbReference>
<dbReference type="InterPro" id="IPR057564">
    <property type="entry name" value="HEAT_ATR"/>
</dbReference>
<dbReference type="InterPro" id="IPR056802">
    <property type="entry name" value="ATR-like_M-HEAT"/>
</dbReference>
<evidence type="ECO:0000256" key="10">
    <source>
        <dbReference type="ARBA" id="ARBA00023204"/>
    </source>
</evidence>
<dbReference type="InterPro" id="IPR016024">
    <property type="entry name" value="ARM-type_fold"/>
</dbReference>
<dbReference type="EC" id="2.7.11.1" evidence="3"/>
<evidence type="ECO:0000259" key="15">
    <source>
        <dbReference type="PROSITE" id="PS51189"/>
    </source>
</evidence>
<dbReference type="STRING" id="436010.A0A166K509"/>
<reference evidence="17 18" key="1">
    <citation type="journal article" date="2016" name="Mol. Biol. Evol.">
        <title>Comparative Genomics of Early-Diverging Mushroom-Forming Fungi Provides Insights into the Origins of Lignocellulose Decay Capabilities.</title>
        <authorList>
            <person name="Nagy L.G."/>
            <person name="Riley R."/>
            <person name="Tritt A."/>
            <person name="Adam C."/>
            <person name="Daum C."/>
            <person name="Floudas D."/>
            <person name="Sun H."/>
            <person name="Yadav J.S."/>
            <person name="Pangilinan J."/>
            <person name="Larsson K.H."/>
            <person name="Matsuura K."/>
            <person name="Barry K."/>
            <person name="Labutti K."/>
            <person name="Kuo R."/>
            <person name="Ohm R.A."/>
            <person name="Bhattacharya S.S."/>
            <person name="Shirouzu T."/>
            <person name="Yoshinaga Y."/>
            <person name="Martin F.M."/>
            <person name="Grigoriev I.V."/>
            <person name="Hibbett D.S."/>
        </authorList>
    </citation>
    <scope>NUCLEOTIDE SEQUENCE [LARGE SCALE GENOMIC DNA]</scope>
    <source>
        <strain evidence="17 18">CBS 109695</strain>
    </source>
</reference>
<dbReference type="EMBL" id="KV417546">
    <property type="protein sequence ID" value="KZP21535.1"/>
    <property type="molecule type" value="Genomic_DNA"/>
</dbReference>
<evidence type="ECO:0000259" key="14">
    <source>
        <dbReference type="PROSITE" id="PS50290"/>
    </source>
</evidence>
<comment type="similarity">
    <text evidence="2">Belongs to the PI3/PI4-kinase family. ATM subfamily.</text>
</comment>
<dbReference type="PROSITE" id="PS50290">
    <property type="entry name" value="PI3_4_KINASE_3"/>
    <property type="match status" value="1"/>
</dbReference>
<dbReference type="Pfam" id="PF02259">
    <property type="entry name" value="FAT"/>
    <property type="match status" value="1"/>
</dbReference>
<name>A0A166K509_9AGAM</name>
<keyword evidence="18" id="KW-1185">Reference proteome</keyword>
<feature type="domain" description="FAT" evidence="15">
    <location>
        <begin position="1395"/>
        <end position="1948"/>
    </location>
</feature>
<dbReference type="PANTHER" id="PTHR11139:SF125">
    <property type="entry name" value="SERINE_THREONINE-PROTEIN KINASE MEC1"/>
    <property type="match status" value="1"/>
</dbReference>
<gene>
    <name evidence="17" type="ORF">FIBSPDRAFT_919522</name>
</gene>
<dbReference type="Pfam" id="PF00454">
    <property type="entry name" value="PI3_PI4_kinase"/>
    <property type="match status" value="1"/>
</dbReference>
<dbReference type="CDD" id="cd00892">
    <property type="entry name" value="PIKKc_ATR"/>
    <property type="match status" value="1"/>
</dbReference>
<dbReference type="PROSITE" id="PS00916">
    <property type="entry name" value="PI3_4_KINASE_2"/>
    <property type="match status" value="1"/>
</dbReference>
<evidence type="ECO:0000256" key="8">
    <source>
        <dbReference type="ARBA" id="ARBA00022777"/>
    </source>
</evidence>
<dbReference type="Gene3D" id="1.25.10.10">
    <property type="entry name" value="Leucine-rich Repeat Variant"/>
    <property type="match status" value="1"/>
</dbReference>
<dbReference type="GO" id="GO:0000723">
    <property type="term" value="P:telomere maintenance"/>
    <property type="evidence" value="ECO:0007669"/>
    <property type="project" value="TreeGrafter"/>
</dbReference>
<evidence type="ECO:0000256" key="5">
    <source>
        <dbReference type="ARBA" id="ARBA00022679"/>
    </source>
</evidence>
<evidence type="ECO:0000256" key="4">
    <source>
        <dbReference type="ARBA" id="ARBA00022527"/>
    </source>
</evidence>
<dbReference type="GO" id="GO:0005524">
    <property type="term" value="F:ATP binding"/>
    <property type="evidence" value="ECO:0007669"/>
    <property type="project" value="UniProtKB-KW"/>
</dbReference>
<comment type="catalytic activity">
    <reaction evidence="13">
        <text>L-seryl-[protein] + ATP = O-phospho-L-seryl-[protein] + ADP + H(+)</text>
        <dbReference type="Rhea" id="RHEA:17989"/>
        <dbReference type="Rhea" id="RHEA-COMP:9863"/>
        <dbReference type="Rhea" id="RHEA-COMP:11604"/>
        <dbReference type="ChEBI" id="CHEBI:15378"/>
        <dbReference type="ChEBI" id="CHEBI:29999"/>
        <dbReference type="ChEBI" id="CHEBI:30616"/>
        <dbReference type="ChEBI" id="CHEBI:83421"/>
        <dbReference type="ChEBI" id="CHEBI:456216"/>
        <dbReference type="EC" id="2.7.11.1"/>
    </reaction>
</comment>
<comment type="subcellular location">
    <subcellularLocation>
        <location evidence="1">Nucleus</location>
    </subcellularLocation>
</comment>
<dbReference type="Proteomes" id="UP000076532">
    <property type="component" value="Unassembled WGS sequence"/>
</dbReference>
<keyword evidence="10" id="KW-0234">DNA repair</keyword>
<dbReference type="SMART" id="SM00146">
    <property type="entry name" value="PI3Kc"/>
    <property type="match status" value="1"/>
</dbReference>
<dbReference type="InterPro" id="IPR050517">
    <property type="entry name" value="DDR_Repair_Kinase"/>
</dbReference>
<dbReference type="Pfam" id="PF23593">
    <property type="entry name" value="HEAT_ATR"/>
    <property type="match status" value="1"/>
</dbReference>
<feature type="domain" description="FATC" evidence="16">
    <location>
        <begin position="2378"/>
        <end position="2410"/>
    </location>
</feature>
<dbReference type="Pfam" id="PF02260">
    <property type="entry name" value="FATC"/>
    <property type="match status" value="1"/>
</dbReference>
<dbReference type="SMART" id="SM01343">
    <property type="entry name" value="FATC"/>
    <property type="match status" value="1"/>
</dbReference>
<keyword evidence="6" id="KW-0547">Nucleotide-binding</keyword>
<dbReference type="PANTHER" id="PTHR11139">
    <property type="entry name" value="ATAXIA TELANGIECTASIA MUTATED ATM -RELATED"/>
    <property type="match status" value="1"/>
</dbReference>
<evidence type="ECO:0000313" key="17">
    <source>
        <dbReference type="EMBL" id="KZP21535.1"/>
    </source>
</evidence>
<keyword evidence="9" id="KW-0067">ATP-binding</keyword>
<dbReference type="GO" id="GO:0005634">
    <property type="term" value="C:nucleus"/>
    <property type="evidence" value="ECO:0007669"/>
    <property type="project" value="UniProtKB-SubCell"/>
</dbReference>
<feature type="domain" description="PI3K/PI4K catalytic" evidence="14">
    <location>
        <begin position="2058"/>
        <end position="2371"/>
    </location>
</feature>
<comment type="catalytic activity">
    <reaction evidence="12">
        <text>L-threonyl-[protein] + ATP = O-phospho-L-threonyl-[protein] + ADP + H(+)</text>
        <dbReference type="Rhea" id="RHEA:46608"/>
        <dbReference type="Rhea" id="RHEA-COMP:11060"/>
        <dbReference type="Rhea" id="RHEA-COMP:11605"/>
        <dbReference type="ChEBI" id="CHEBI:15378"/>
        <dbReference type="ChEBI" id="CHEBI:30013"/>
        <dbReference type="ChEBI" id="CHEBI:30616"/>
        <dbReference type="ChEBI" id="CHEBI:61977"/>
        <dbReference type="ChEBI" id="CHEBI:456216"/>
        <dbReference type="EC" id="2.7.11.1"/>
    </reaction>
</comment>
<protein>
    <recommendedName>
        <fullName evidence="3">non-specific serine/threonine protein kinase</fullName>
        <ecNumber evidence="3">2.7.11.1</ecNumber>
    </recommendedName>
</protein>
<evidence type="ECO:0000256" key="6">
    <source>
        <dbReference type="ARBA" id="ARBA00022741"/>
    </source>
</evidence>
<dbReference type="SMART" id="SM00802">
    <property type="entry name" value="UME"/>
    <property type="match status" value="1"/>
</dbReference>